<feature type="domain" description="IclR-ED" evidence="1">
    <location>
        <begin position="1"/>
        <end position="98"/>
    </location>
</feature>
<dbReference type="AlphaFoldDB" id="A0A7Y9JPR0"/>
<evidence type="ECO:0000259" key="1">
    <source>
        <dbReference type="PROSITE" id="PS51078"/>
    </source>
</evidence>
<protein>
    <submittedName>
        <fullName evidence="2">DNA-binding IclR family transcriptional regulator</fullName>
    </submittedName>
</protein>
<reference evidence="2 3" key="1">
    <citation type="submission" date="2020-07" db="EMBL/GenBank/DDBJ databases">
        <title>Sequencing the genomes of 1000 actinobacteria strains.</title>
        <authorList>
            <person name="Klenk H.-P."/>
        </authorList>
    </citation>
    <scope>NUCLEOTIDE SEQUENCE [LARGE SCALE GENOMIC DNA]</scope>
    <source>
        <strain evidence="2 3">DSM 22185</strain>
    </source>
</reference>
<dbReference type="GO" id="GO:0003677">
    <property type="term" value="F:DNA binding"/>
    <property type="evidence" value="ECO:0007669"/>
    <property type="project" value="UniProtKB-KW"/>
</dbReference>
<dbReference type="SUPFAM" id="SSF55781">
    <property type="entry name" value="GAF domain-like"/>
    <property type="match status" value="1"/>
</dbReference>
<keyword evidence="2" id="KW-0238">DNA-binding</keyword>
<dbReference type="PROSITE" id="PS51078">
    <property type="entry name" value="ICLR_ED"/>
    <property type="match status" value="1"/>
</dbReference>
<name>A0A7Y9JPR0_9MICO</name>
<comment type="caution">
    <text evidence="2">The sequence shown here is derived from an EMBL/GenBank/DDBJ whole genome shotgun (WGS) entry which is preliminary data.</text>
</comment>
<dbReference type="Proteomes" id="UP000552045">
    <property type="component" value="Unassembled WGS sequence"/>
</dbReference>
<dbReference type="Gene3D" id="3.30.450.40">
    <property type="match status" value="1"/>
</dbReference>
<evidence type="ECO:0000313" key="2">
    <source>
        <dbReference type="EMBL" id="NYD54909.1"/>
    </source>
</evidence>
<dbReference type="Pfam" id="PF01614">
    <property type="entry name" value="IclR_C"/>
    <property type="match status" value="1"/>
</dbReference>
<proteinExistence type="predicted"/>
<accession>A0A7Y9JPR0</accession>
<evidence type="ECO:0000313" key="3">
    <source>
        <dbReference type="Proteomes" id="UP000552045"/>
    </source>
</evidence>
<dbReference type="InterPro" id="IPR029016">
    <property type="entry name" value="GAF-like_dom_sf"/>
</dbReference>
<organism evidence="2 3">
    <name type="scientific">Microbacterium pseudoresistens</name>
    <dbReference type="NCBI Taxonomy" id="640634"/>
    <lineage>
        <taxon>Bacteria</taxon>
        <taxon>Bacillati</taxon>
        <taxon>Actinomycetota</taxon>
        <taxon>Actinomycetes</taxon>
        <taxon>Micrococcales</taxon>
        <taxon>Microbacteriaceae</taxon>
        <taxon>Microbacterium</taxon>
    </lineage>
</organism>
<sequence>MTLAALPPDRRATWLNDLDAGPSLRTEIDEIIQAGFATSSGELHLGVWACSVPITSGVPRPSVLSLSGPAARIGDTTRAEVIAALRKSAEQIREDWARFTI</sequence>
<keyword evidence="3" id="KW-1185">Reference proteome</keyword>
<dbReference type="InterPro" id="IPR014757">
    <property type="entry name" value="Tscrpt_reg_IclR_C"/>
</dbReference>
<gene>
    <name evidence="2" type="ORF">BKA02_001964</name>
</gene>
<dbReference type="EMBL" id="JACCBH010000001">
    <property type="protein sequence ID" value="NYD54909.1"/>
    <property type="molecule type" value="Genomic_DNA"/>
</dbReference>